<dbReference type="GO" id="GO:0006353">
    <property type="term" value="P:DNA-templated transcription termination"/>
    <property type="evidence" value="ECO:0007669"/>
    <property type="project" value="InterPro"/>
</dbReference>
<comment type="caution">
    <text evidence="3">The sequence shown here is derived from an EMBL/GenBank/DDBJ whole genome shotgun (WGS) entry which is preliminary data.</text>
</comment>
<evidence type="ECO:0000259" key="2">
    <source>
        <dbReference type="SMART" id="SM00959"/>
    </source>
</evidence>
<organism evidence="3 4">
    <name type="scientific">Brassica cretica</name>
    <name type="common">Mustard</name>
    <dbReference type="NCBI Taxonomy" id="69181"/>
    <lineage>
        <taxon>Eukaryota</taxon>
        <taxon>Viridiplantae</taxon>
        <taxon>Streptophyta</taxon>
        <taxon>Embryophyta</taxon>
        <taxon>Tracheophyta</taxon>
        <taxon>Spermatophyta</taxon>
        <taxon>Magnoliopsida</taxon>
        <taxon>eudicotyledons</taxon>
        <taxon>Gunneridae</taxon>
        <taxon>Pentapetalae</taxon>
        <taxon>rosids</taxon>
        <taxon>malvids</taxon>
        <taxon>Brassicales</taxon>
        <taxon>Brassicaceae</taxon>
        <taxon>Brassiceae</taxon>
        <taxon>Brassica</taxon>
    </lineage>
</organism>
<sequence length="539" mass="60215">MAYISNWVRYMAHKLEYSLTLSLKNHTKGKLNERELVGVVLKNLLYGRITYLHSGKGQEMSPTMGAHDNTLLVRKLPVVDTRYVFVGDAVVLKDPNETDKFLVRRLAALEGSEMVSSDEKEEPFVLEKDQCWVVAENQEMKSKEAYDSRAFGPVSMADIVGRAIYCLRTAVDHGPVSNRRTPATLPFSSCLDHKLNGSLKCSPDSSSFVCQASSGGYRRNPDFSRLNKHGRNRQSVDGDGFDGDNSDMLSSRNGSLLSLSNSPKFQATSSPGPREKEIVELFRKVQAQLRARAATKREDKKAQEEEEEASKGRGKESETVDSLLKLLRKHSGDQSKKVNNFNSHGDNSVQGDHVDRRQDRSGGNLVKSWTKDHNASSSFTRPASSFRRKSPVPRFESPPPTYSNEATFDEASSYSVTWTHKKDTAEPHDEPEDEPQSEIEAEYDEPEPVTAILEPESELQLDASSFYQEEDGNVTLDALSDDEEEESLDDADEEEEEPVKDLSTLKLMELRGIAKSRGLKGFSKMKKAQLVELLSSDSS</sequence>
<dbReference type="InterPro" id="IPR019533">
    <property type="entry name" value="Peptidase_S26"/>
</dbReference>
<dbReference type="GO" id="GO:0006465">
    <property type="term" value="P:signal peptide processing"/>
    <property type="evidence" value="ECO:0007669"/>
    <property type="project" value="InterPro"/>
</dbReference>
<feature type="compositionally biased region" description="Acidic residues" evidence="1">
    <location>
        <begin position="479"/>
        <end position="498"/>
    </location>
</feature>
<dbReference type="CDD" id="cd06530">
    <property type="entry name" value="S26_SPase_I"/>
    <property type="match status" value="1"/>
</dbReference>
<feature type="compositionally biased region" description="Polar residues" evidence="1">
    <location>
        <begin position="337"/>
        <end position="350"/>
    </location>
</feature>
<feature type="region of interest" description="Disordered" evidence="1">
    <location>
        <begin position="292"/>
        <end position="449"/>
    </location>
</feature>
<feature type="compositionally biased region" description="Basic and acidic residues" evidence="1">
    <location>
        <begin position="295"/>
        <end position="318"/>
    </location>
</feature>
<feature type="region of interest" description="Disordered" evidence="1">
    <location>
        <begin position="219"/>
        <end position="273"/>
    </location>
</feature>
<evidence type="ECO:0000313" key="3">
    <source>
        <dbReference type="EMBL" id="KAF3585785.1"/>
    </source>
</evidence>
<dbReference type="PANTHER" id="PTHR34449:SF7">
    <property type="entry name" value="RHO-N DOMAIN-CONTAINING PROTEIN 1, CHLOROPLASTIC"/>
    <property type="match status" value="1"/>
</dbReference>
<feature type="region of interest" description="Disordered" evidence="1">
    <location>
        <begin position="468"/>
        <end position="502"/>
    </location>
</feature>
<feature type="domain" description="Rho termination factor-like N-terminal" evidence="2">
    <location>
        <begin position="501"/>
        <end position="538"/>
    </location>
</feature>
<feature type="compositionally biased region" description="Polar residues" evidence="1">
    <location>
        <begin position="402"/>
        <end position="418"/>
    </location>
</feature>
<reference evidence="3" key="1">
    <citation type="submission" date="2019-12" db="EMBL/GenBank/DDBJ databases">
        <title>Genome sequencing and annotation of Brassica cretica.</title>
        <authorList>
            <person name="Studholme D.J."/>
            <person name="Sarris P."/>
        </authorList>
    </citation>
    <scope>NUCLEOTIDE SEQUENCE</scope>
    <source>
        <strain evidence="3">PFS-109/04</strain>
        <tissue evidence="3">Leaf</tissue>
    </source>
</reference>
<dbReference type="InterPro" id="IPR036286">
    <property type="entry name" value="LexA/Signal_pep-like_sf"/>
</dbReference>
<name>A0A8S9RWR4_BRACR</name>
<accession>A0A8S9RWR4</accession>
<dbReference type="AlphaFoldDB" id="A0A8S9RWR4"/>
<feature type="compositionally biased region" description="Low complexity" evidence="1">
    <location>
        <begin position="249"/>
        <end position="262"/>
    </location>
</feature>
<dbReference type="SUPFAM" id="SSF51306">
    <property type="entry name" value="LexA/Signal peptidase"/>
    <property type="match status" value="1"/>
</dbReference>
<dbReference type="Gene3D" id="2.10.109.10">
    <property type="entry name" value="Umud Fragment, subunit A"/>
    <property type="match status" value="1"/>
</dbReference>
<dbReference type="EMBL" id="QGKX02000088">
    <property type="protein sequence ID" value="KAF3585785.1"/>
    <property type="molecule type" value="Genomic_DNA"/>
</dbReference>
<proteinExistence type="predicted"/>
<dbReference type="InterPro" id="IPR011112">
    <property type="entry name" value="Rho-like_N"/>
</dbReference>
<feature type="compositionally biased region" description="Acidic residues" evidence="1">
    <location>
        <begin position="429"/>
        <end position="447"/>
    </location>
</feature>
<protein>
    <recommendedName>
        <fullName evidence="2">Rho termination factor-like N-terminal domain-containing protein</fullName>
    </recommendedName>
</protein>
<dbReference type="PANTHER" id="PTHR34449">
    <property type="entry name" value="RHO TERMINATION FACTOR"/>
    <property type="match status" value="1"/>
</dbReference>
<evidence type="ECO:0000256" key="1">
    <source>
        <dbReference type="SAM" id="MobiDB-lite"/>
    </source>
</evidence>
<dbReference type="GO" id="GO:0004252">
    <property type="term" value="F:serine-type endopeptidase activity"/>
    <property type="evidence" value="ECO:0007669"/>
    <property type="project" value="InterPro"/>
</dbReference>
<evidence type="ECO:0000313" key="4">
    <source>
        <dbReference type="Proteomes" id="UP000712600"/>
    </source>
</evidence>
<gene>
    <name evidence="3" type="ORF">F2Q69_00025968</name>
</gene>
<dbReference type="Proteomes" id="UP000712600">
    <property type="component" value="Unassembled WGS sequence"/>
</dbReference>
<dbReference type="SMART" id="SM00959">
    <property type="entry name" value="Rho_N"/>
    <property type="match status" value="1"/>
</dbReference>